<sequence>MYLAHTYAQQLADLGSQVRVQAPQEAWLAHVNHALLADLDLDPQLFEQKRLFAELFEAQGILNRQAMAQKYGGHQFGQWNPQLGDGRGLLLGETRDMQGKPVDLHLKGAGQTPYSRFGDGRAVLRSTLREYLVGEAMHHLGIPSSRSLCLIASQEPVQREQQETAAMMIRTCQSHIRFGHFEYFFHSGQSDKLQRLFDYCLTQHFSDLQGCDNPYLALLERIVLTTAELVAKWQAFGFAHGVMNTDNMSIHGISFDFGPYAFLDDFQQDFICNHSDHQGRYAFDRQPGIALWNLNALAHAFSGHLDIDQLKQALAHYEPHLLSHYFDLMAKKLGLQNADEQDNRDEKLIGDWLSMLSQQRRDYHCAFRLLSHYQPGQEAPLLDYFINRDQASQWLTRYQQKLATQPQSHQERQQAMQAINPKFVLRNYLAQQAIEQAQQGEFDEFERLFEVLKHPFTEQPQFDTYAKPPPDWGKSLEISCSS</sequence>
<feature type="binding site" evidence="8">
    <location>
        <position position="247"/>
    </location>
    <ligand>
        <name>Mg(2+)</name>
        <dbReference type="ChEBI" id="CHEBI:18420"/>
    </ligand>
</feature>
<feature type="binding site" evidence="8">
    <location>
        <position position="119"/>
    </location>
    <ligand>
        <name>ATP</name>
        <dbReference type="ChEBI" id="CHEBI:30616"/>
    </ligand>
</feature>
<comment type="cofactor">
    <cofactor evidence="8">
        <name>Mg(2+)</name>
        <dbReference type="ChEBI" id="CHEBI:18420"/>
    </cofactor>
    <cofactor evidence="8">
        <name>Mn(2+)</name>
        <dbReference type="ChEBI" id="CHEBI:29035"/>
    </cofactor>
</comment>
<feature type="binding site" evidence="8">
    <location>
        <position position="86"/>
    </location>
    <ligand>
        <name>ATP</name>
        <dbReference type="ChEBI" id="CHEBI:30616"/>
    </ligand>
</feature>
<comment type="catalytic activity">
    <reaction evidence="8">
        <text>L-tyrosyl-[protein] + UTP = O-(5'-uridylyl)-L-tyrosyl-[protein] + diphosphate</text>
        <dbReference type="Rhea" id="RHEA:83887"/>
        <dbReference type="Rhea" id="RHEA-COMP:10136"/>
        <dbReference type="Rhea" id="RHEA-COMP:20238"/>
        <dbReference type="ChEBI" id="CHEBI:33019"/>
        <dbReference type="ChEBI" id="CHEBI:46398"/>
        <dbReference type="ChEBI" id="CHEBI:46858"/>
        <dbReference type="ChEBI" id="CHEBI:90602"/>
    </reaction>
</comment>
<dbReference type="EMBL" id="BAAAEI010000024">
    <property type="protein sequence ID" value="GAA0371616.1"/>
    <property type="molecule type" value="Genomic_DNA"/>
</dbReference>
<reference evidence="10 11" key="1">
    <citation type="journal article" date="2019" name="Int. J. Syst. Evol. Microbiol.">
        <title>The Global Catalogue of Microorganisms (GCM) 10K type strain sequencing project: providing services to taxonomists for standard genome sequencing and annotation.</title>
        <authorList>
            <consortium name="The Broad Institute Genomics Platform"/>
            <consortium name="The Broad Institute Genome Sequencing Center for Infectious Disease"/>
            <person name="Wu L."/>
            <person name="Ma J."/>
        </authorList>
    </citation>
    <scope>NUCLEOTIDE SEQUENCE [LARGE SCALE GENOMIC DNA]</scope>
    <source>
        <strain evidence="10 11">JCM 13378</strain>
    </source>
</reference>
<comment type="catalytic activity">
    <reaction evidence="8">
        <text>L-seryl-[protein] + UTP = O-(5'-uridylyl)-L-seryl-[protein] + diphosphate</text>
        <dbReference type="Rhea" id="RHEA:64604"/>
        <dbReference type="Rhea" id="RHEA-COMP:9863"/>
        <dbReference type="Rhea" id="RHEA-COMP:16635"/>
        <dbReference type="ChEBI" id="CHEBI:29999"/>
        <dbReference type="ChEBI" id="CHEBI:33019"/>
        <dbReference type="ChEBI" id="CHEBI:46398"/>
        <dbReference type="ChEBI" id="CHEBI:156051"/>
    </reaction>
</comment>
<feature type="binding site" evidence="8">
    <location>
        <position position="120"/>
    </location>
    <ligand>
        <name>ATP</name>
        <dbReference type="ChEBI" id="CHEBI:30616"/>
    </ligand>
</feature>
<evidence type="ECO:0000256" key="5">
    <source>
        <dbReference type="ARBA" id="ARBA00022741"/>
    </source>
</evidence>
<name>A0ABN0XSF0_9ALTE</name>
<keyword evidence="2 8" id="KW-0808">Transferase</keyword>
<accession>A0ABN0XSF0</accession>
<dbReference type="PANTHER" id="PTHR32057">
    <property type="entry name" value="PROTEIN ADENYLYLTRANSFERASE SELO, MITOCHONDRIAL"/>
    <property type="match status" value="1"/>
</dbReference>
<dbReference type="RefSeq" id="WP_343847234.1">
    <property type="nucleotide sequence ID" value="NZ_BAAAEI010000024.1"/>
</dbReference>
<evidence type="ECO:0000256" key="4">
    <source>
        <dbReference type="ARBA" id="ARBA00022723"/>
    </source>
</evidence>
<feature type="binding site" evidence="8">
    <location>
        <position position="256"/>
    </location>
    <ligand>
        <name>ATP</name>
        <dbReference type="ChEBI" id="CHEBI:30616"/>
    </ligand>
</feature>
<feature type="binding site" evidence="8">
    <location>
        <position position="87"/>
    </location>
    <ligand>
        <name>ATP</name>
        <dbReference type="ChEBI" id="CHEBI:30616"/>
    </ligand>
</feature>
<keyword evidence="8" id="KW-0464">Manganese</keyword>
<feature type="binding site" evidence="8">
    <location>
        <position position="107"/>
    </location>
    <ligand>
        <name>ATP</name>
        <dbReference type="ChEBI" id="CHEBI:30616"/>
    </ligand>
</feature>
<gene>
    <name evidence="8" type="primary">ydiU</name>
    <name evidence="8" type="synonym">selO</name>
    <name evidence="10" type="ORF">GCM10009092_39930</name>
</gene>
<comment type="function">
    <text evidence="8">Nucleotidyltransferase involved in the post-translational modification of proteins. It can catalyze the addition of adenosine monophosphate (AMP) or uridine monophosphate (UMP) to a protein, resulting in modifications known as AMPylation and UMPylation.</text>
</comment>
<dbReference type="NCBIfam" id="NF000658">
    <property type="entry name" value="PRK00029.1"/>
    <property type="match status" value="1"/>
</dbReference>
<feature type="binding site" evidence="8">
    <location>
        <position position="84"/>
    </location>
    <ligand>
        <name>ATP</name>
        <dbReference type="ChEBI" id="CHEBI:30616"/>
    </ligand>
</feature>
<keyword evidence="5 8" id="KW-0547">Nucleotide-binding</keyword>
<comment type="caution">
    <text evidence="10">The sequence shown here is derived from an EMBL/GenBank/DDBJ whole genome shotgun (WGS) entry which is preliminary data.</text>
</comment>
<feature type="binding site" evidence="8">
    <location>
        <position position="177"/>
    </location>
    <ligand>
        <name>ATP</name>
        <dbReference type="ChEBI" id="CHEBI:30616"/>
    </ligand>
</feature>
<keyword evidence="11" id="KW-1185">Reference proteome</keyword>
<proteinExistence type="inferred from homology"/>
<dbReference type="Proteomes" id="UP001501757">
    <property type="component" value="Unassembled WGS sequence"/>
</dbReference>
<evidence type="ECO:0000256" key="3">
    <source>
        <dbReference type="ARBA" id="ARBA00022695"/>
    </source>
</evidence>
<evidence type="ECO:0000256" key="6">
    <source>
        <dbReference type="ARBA" id="ARBA00022840"/>
    </source>
</evidence>
<dbReference type="InterPro" id="IPR003846">
    <property type="entry name" value="SelO"/>
</dbReference>
<keyword evidence="3 8" id="KW-0548">Nucleotidyltransferase</keyword>
<feature type="active site" description="Proton acceptor" evidence="8">
    <location>
        <position position="246"/>
    </location>
</feature>
<evidence type="ECO:0000313" key="11">
    <source>
        <dbReference type="Proteomes" id="UP001501757"/>
    </source>
</evidence>
<dbReference type="EC" id="2.7.7.108" evidence="8"/>
<comment type="catalytic activity">
    <reaction evidence="8">
        <text>L-seryl-[protein] + ATP = 3-O-(5'-adenylyl)-L-seryl-[protein] + diphosphate</text>
        <dbReference type="Rhea" id="RHEA:58120"/>
        <dbReference type="Rhea" id="RHEA-COMP:9863"/>
        <dbReference type="Rhea" id="RHEA-COMP:15073"/>
        <dbReference type="ChEBI" id="CHEBI:29999"/>
        <dbReference type="ChEBI" id="CHEBI:30616"/>
        <dbReference type="ChEBI" id="CHEBI:33019"/>
        <dbReference type="ChEBI" id="CHEBI:142516"/>
        <dbReference type="EC" id="2.7.7.108"/>
    </reaction>
</comment>
<evidence type="ECO:0000256" key="9">
    <source>
        <dbReference type="SAM" id="MobiDB-lite"/>
    </source>
</evidence>
<keyword evidence="4 8" id="KW-0479">Metal-binding</keyword>
<feature type="binding site" evidence="8">
    <location>
        <position position="256"/>
    </location>
    <ligand>
        <name>Mg(2+)</name>
        <dbReference type="ChEBI" id="CHEBI:18420"/>
    </ligand>
</feature>
<comment type="similarity">
    <text evidence="1 8">Belongs to the SELO family.</text>
</comment>
<organism evidence="10 11">
    <name type="scientific">Bowmanella denitrificans</name>
    <dbReference type="NCBI Taxonomy" id="366582"/>
    <lineage>
        <taxon>Bacteria</taxon>
        <taxon>Pseudomonadati</taxon>
        <taxon>Pseudomonadota</taxon>
        <taxon>Gammaproteobacteria</taxon>
        <taxon>Alteromonadales</taxon>
        <taxon>Alteromonadaceae</taxon>
        <taxon>Bowmanella</taxon>
    </lineage>
</organism>
<evidence type="ECO:0000256" key="7">
    <source>
        <dbReference type="ARBA" id="ARBA00022842"/>
    </source>
</evidence>
<evidence type="ECO:0000256" key="2">
    <source>
        <dbReference type="ARBA" id="ARBA00022679"/>
    </source>
</evidence>
<keyword evidence="6 8" id="KW-0067">ATP-binding</keyword>
<comment type="catalytic activity">
    <reaction evidence="8">
        <text>L-tyrosyl-[protein] + ATP = O-(5'-adenylyl)-L-tyrosyl-[protein] + diphosphate</text>
        <dbReference type="Rhea" id="RHEA:54288"/>
        <dbReference type="Rhea" id="RHEA-COMP:10136"/>
        <dbReference type="Rhea" id="RHEA-COMP:13846"/>
        <dbReference type="ChEBI" id="CHEBI:30616"/>
        <dbReference type="ChEBI" id="CHEBI:33019"/>
        <dbReference type="ChEBI" id="CHEBI:46858"/>
        <dbReference type="ChEBI" id="CHEBI:83624"/>
        <dbReference type="EC" id="2.7.7.108"/>
    </reaction>
</comment>
<dbReference type="HAMAP" id="MF_00692">
    <property type="entry name" value="SelO"/>
    <property type="match status" value="1"/>
</dbReference>
<keyword evidence="7 8" id="KW-0460">Magnesium</keyword>
<comment type="catalytic activity">
    <reaction evidence="8">
        <text>L-histidyl-[protein] + UTP = N(tele)-(5'-uridylyl)-L-histidyl-[protein] + diphosphate</text>
        <dbReference type="Rhea" id="RHEA:83891"/>
        <dbReference type="Rhea" id="RHEA-COMP:9745"/>
        <dbReference type="Rhea" id="RHEA-COMP:20239"/>
        <dbReference type="ChEBI" id="CHEBI:29979"/>
        <dbReference type="ChEBI" id="CHEBI:33019"/>
        <dbReference type="ChEBI" id="CHEBI:46398"/>
        <dbReference type="ChEBI" id="CHEBI:233474"/>
    </reaction>
</comment>
<feature type="binding site" evidence="8">
    <location>
        <position position="170"/>
    </location>
    <ligand>
        <name>ATP</name>
        <dbReference type="ChEBI" id="CHEBI:30616"/>
    </ligand>
</feature>
<dbReference type="PANTHER" id="PTHR32057:SF14">
    <property type="entry name" value="PROTEIN ADENYLYLTRANSFERASE SELO, MITOCHONDRIAL"/>
    <property type="match status" value="1"/>
</dbReference>
<protein>
    <recommendedName>
        <fullName evidence="8">Protein nucleotidyltransferase YdiU</fullName>
        <ecNumber evidence="8">2.7.7.-</ecNumber>
    </recommendedName>
    <alternativeName>
        <fullName evidence="8">Protein adenylyltransferase YdiU</fullName>
        <ecNumber evidence="8">2.7.7.108</ecNumber>
    </alternativeName>
    <alternativeName>
        <fullName evidence="8">Protein uridylyltransferase YdiU</fullName>
        <ecNumber evidence="8">2.7.7.-</ecNumber>
    </alternativeName>
</protein>
<evidence type="ECO:0000256" key="1">
    <source>
        <dbReference type="ARBA" id="ARBA00009747"/>
    </source>
</evidence>
<comment type="catalytic activity">
    <reaction evidence="8">
        <text>L-threonyl-[protein] + ATP = 3-O-(5'-adenylyl)-L-threonyl-[protein] + diphosphate</text>
        <dbReference type="Rhea" id="RHEA:54292"/>
        <dbReference type="Rhea" id="RHEA-COMP:11060"/>
        <dbReference type="Rhea" id="RHEA-COMP:13847"/>
        <dbReference type="ChEBI" id="CHEBI:30013"/>
        <dbReference type="ChEBI" id="CHEBI:30616"/>
        <dbReference type="ChEBI" id="CHEBI:33019"/>
        <dbReference type="ChEBI" id="CHEBI:138113"/>
        <dbReference type="EC" id="2.7.7.108"/>
    </reaction>
</comment>
<feature type="region of interest" description="Disordered" evidence="9">
    <location>
        <begin position="460"/>
        <end position="482"/>
    </location>
</feature>
<evidence type="ECO:0000256" key="8">
    <source>
        <dbReference type="HAMAP-Rule" id="MF_00692"/>
    </source>
</evidence>
<dbReference type="EC" id="2.7.7.-" evidence="8"/>
<dbReference type="Pfam" id="PF02696">
    <property type="entry name" value="SelO"/>
    <property type="match status" value="1"/>
</dbReference>
<evidence type="ECO:0000313" key="10">
    <source>
        <dbReference type="EMBL" id="GAA0371616.1"/>
    </source>
</evidence>